<sequence>MKRSMTSLPLHYGRAPAWLFQKMKRLSASIMEIVVLEYGPEEFLARIADPLWFQALGCVVGFDWHSSGLTTTLCGALKEGLKDLGNDFPLAICGGKAKRAIGTPGELERYGDKWGIEVSRFIETSRLCAKIDNAAIQDGYNLYHHTFFFTRKGAWAIVQQGMNETEKSARRYQWLSKDNLDVMSDPHTGITCNERGNVLNFAAGESLPSRNMVVDFVKEHPDTMTKTWREIALAMPKRHYIIPSDVNEKRLSKILTVIHESQPETFKDVLQIRGVGKRTVSALALVSEIVYKTPPSFKDPARFSFAHGGKDGHPFPVDTKTYEQSIEFLKTCLDRARVGDREKLDAFKRLSRPPTFFTADTR</sequence>
<gene>
    <name evidence="1" type="ORF">GXY80_09475</name>
</gene>
<dbReference type="Proteomes" id="UP000777265">
    <property type="component" value="Unassembled WGS sequence"/>
</dbReference>
<dbReference type="PANTHER" id="PTHR38597:SF1">
    <property type="entry name" value="BLL3834 PROTEIN"/>
    <property type="match status" value="1"/>
</dbReference>
<name>A0A971M4H5_9BACT</name>
<dbReference type="InterPro" id="IPR008482">
    <property type="entry name" value="DUF763"/>
</dbReference>
<dbReference type="Pfam" id="PF05559">
    <property type="entry name" value="DUF763"/>
    <property type="match status" value="1"/>
</dbReference>
<evidence type="ECO:0000313" key="1">
    <source>
        <dbReference type="EMBL" id="NLW35693.1"/>
    </source>
</evidence>
<dbReference type="AlphaFoldDB" id="A0A971M4H5"/>
<dbReference type="EMBL" id="JAAYEE010000159">
    <property type="protein sequence ID" value="NLW35693.1"/>
    <property type="molecule type" value="Genomic_DNA"/>
</dbReference>
<reference evidence="1" key="2">
    <citation type="submission" date="2020-01" db="EMBL/GenBank/DDBJ databases">
        <authorList>
            <person name="Campanaro S."/>
        </authorList>
    </citation>
    <scope>NUCLEOTIDE SEQUENCE</scope>
    <source>
        <strain evidence="1">AS06rmzACSIP_7</strain>
    </source>
</reference>
<accession>A0A971M4H5</accession>
<proteinExistence type="predicted"/>
<dbReference type="PANTHER" id="PTHR38597">
    <property type="entry name" value="BLL3834 PROTEIN"/>
    <property type="match status" value="1"/>
</dbReference>
<organism evidence="1 2">
    <name type="scientific">Syntrophorhabdus aromaticivorans</name>
    <dbReference type="NCBI Taxonomy" id="328301"/>
    <lineage>
        <taxon>Bacteria</taxon>
        <taxon>Pseudomonadati</taxon>
        <taxon>Thermodesulfobacteriota</taxon>
        <taxon>Syntrophorhabdia</taxon>
        <taxon>Syntrophorhabdales</taxon>
        <taxon>Syntrophorhabdaceae</taxon>
        <taxon>Syntrophorhabdus</taxon>
    </lineage>
</organism>
<comment type="caution">
    <text evidence="1">The sequence shown here is derived from an EMBL/GenBank/DDBJ whole genome shotgun (WGS) entry which is preliminary data.</text>
</comment>
<evidence type="ECO:0000313" key="2">
    <source>
        <dbReference type="Proteomes" id="UP000777265"/>
    </source>
</evidence>
<protein>
    <submittedName>
        <fullName evidence="1">DUF763 domain-containing protein</fullName>
    </submittedName>
</protein>
<reference evidence="1" key="1">
    <citation type="journal article" date="2020" name="Biotechnol. Biofuels">
        <title>New insights from the biogas microbiome by comprehensive genome-resolved metagenomics of nearly 1600 species originating from multiple anaerobic digesters.</title>
        <authorList>
            <person name="Campanaro S."/>
            <person name="Treu L."/>
            <person name="Rodriguez-R L.M."/>
            <person name="Kovalovszki A."/>
            <person name="Ziels R.M."/>
            <person name="Maus I."/>
            <person name="Zhu X."/>
            <person name="Kougias P.G."/>
            <person name="Basile A."/>
            <person name="Luo G."/>
            <person name="Schluter A."/>
            <person name="Konstantinidis K.T."/>
            <person name="Angelidaki I."/>
        </authorList>
    </citation>
    <scope>NUCLEOTIDE SEQUENCE</scope>
    <source>
        <strain evidence="1">AS06rmzACSIP_7</strain>
    </source>
</reference>